<dbReference type="RefSeq" id="WP_188505211.1">
    <property type="nucleotide sequence ID" value="NZ_BMER01000001.1"/>
</dbReference>
<keyword evidence="1" id="KW-0732">Signal</keyword>
<dbReference type="InterPro" id="IPR004564">
    <property type="entry name" value="OM_lipoprot_carrier_LolA-like"/>
</dbReference>
<reference evidence="2" key="1">
    <citation type="journal article" date="2014" name="Int. J. Syst. Evol. Microbiol.">
        <title>Complete genome sequence of Corynebacterium casei LMG S-19264T (=DSM 44701T), isolated from a smear-ripened cheese.</title>
        <authorList>
            <consortium name="US DOE Joint Genome Institute (JGI-PGF)"/>
            <person name="Walter F."/>
            <person name="Albersmeier A."/>
            <person name="Kalinowski J."/>
            <person name="Ruckert C."/>
        </authorList>
    </citation>
    <scope>NUCLEOTIDE SEQUENCE</scope>
    <source>
        <strain evidence="2">CGMCC 1.12195</strain>
    </source>
</reference>
<dbReference type="Pfam" id="PF03548">
    <property type="entry name" value="LolA"/>
    <property type="match status" value="1"/>
</dbReference>
<dbReference type="InterPro" id="IPR029046">
    <property type="entry name" value="LolA/LolB/LppX"/>
</dbReference>
<keyword evidence="3" id="KW-1185">Reference proteome</keyword>
<dbReference type="AlphaFoldDB" id="A0A917HLV4"/>
<dbReference type="Proteomes" id="UP000660862">
    <property type="component" value="Unassembled WGS sequence"/>
</dbReference>
<dbReference type="Gene3D" id="2.50.20.10">
    <property type="entry name" value="Lipoprotein localisation LolA/LolB/LppX"/>
    <property type="match status" value="1"/>
</dbReference>
<sequence length="219" mass="24646">MIKSIYIVQLLLPILLGFSLQGRAQTDPAAKSLLDKVSETYEGYKTVQADFTITIQQPQQTDHTESGTIYMATSAGKYHITMNSQDLISDGKTQWMVLKEEGEVQVTEADQSSDAISPVNIFSFYNKGYKYVAAPNERVGNNQLQVVELTPENTRAPYFKIKLRVNERTLLINDVTIFDKGGNKYVYAIKNTKTNPQIAGDKFVFKQANYPGMEIVDLR</sequence>
<dbReference type="SUPFAM" id="SSF89392">
    <property type="entry name" value="Prokaryotic lipoproteins and lipoprotein localization factors"/>
    <property type="match status" value="1"/>
</dbReference>
<dbReference type="EMBL" id="BMER01000001">
    <property type="protein sequence ID" value="GGG82605.1"/>
    <property type="molecule type" value="Genomic_DNA"/>
</dbReference>
<gene>
    <name evidence="2" type="primary">lolA</name>
    <name evidence="2" type="ORF">GCM10007415_14370</name>
</gene>
<dbReference type="PANTHER" id="PTHR35869:SF1">
    <property type="entry name" value="OUTER-MEMBRANE LIPOPROTEIN CARRIER PROTEIN"/>
    <property type="match status" value="1"/>
</dbReference>
<organism evidence="2 3">
    <name type="scientific">Parapedobacter pyrenivorans</name>
    <dbReference type="NCBI Taxonomy" id="1305674"/>
    <lineage>
        <taxon>Bacteria</taxon>
        <taxon>Pseudomonadati</taxon>
        <taxon>Bacteroidota</taxon>
        <taxon>Sphingobacteriia</taxon>
        <taxon>Sphingobacteriales</taxon>
        <taxon>Sphingobacteriaceae</taxon>
        <taxon>Parapedobacter</taxon>
    </lineage>
</organism>
<proteinExistence type="predicted"/>
<evidence type="ECO:0000313" key="2">
    <source>
        <dbReference type="EMBL" id="GGG82605.1"/>
    </source>
</evidence>
<accession>A0A917HLV4</accession>
<evidence type="ECO:0000256" key="1">
    <source>
        <dbReference type="ARBA" id="ARBA00022729"/>
    </source>
</evidence>
<dbReference type="PANTHER" id="PTHR35869">
    <property type="entry name" value="OUTER-MEMBRANE LIPOPROTEIN CARRIER PROTEIN"/>
    <property type="match status" value="1"/>
</dbReference>
<dbReference type="CDD" id="cd16325">
    <property type="entry name" value="LolA"/>
    <property type="match status" value="1"/>
</dbReference>
<evidence type="ECO:0000313" key="3">
    <source>
        <dbReference type="Proteomes" id="UP000660862"/>
    </source>
</evidence>
<name>A0A917HLV4_9SPHI</name>
<comment type="caution">
    <text evidence="2">The sequence shown here is derived from an EMBL/GenBank/DDBJ whole genome shotgun (WGS) entry which is preliminary data.</text>
</comment>
<protein>
    <submittedName>
        <fullName evidence="2">Membrane protein</fullName>
    </submittedName>
</protein>
<reference evidence="2" key="2">
    <citation type="submission" date="2020-09" db="EMBL/GenBank/DDBJ databases">
        <authorList>
            <person name="Sun Q."/>
            <person name="Zhou Y."/>
        </authorList>
    </citation>
    <scope>NUCLEOTIDE SEQUENCE</scope>
    <source>
        <strain evidence="2">CGMCC 1.12195</strain>
    </source>
</reference>